<accession>A0A420ZE27</accession>
<organism evidence="9 10">
    <name type="scientific">candidate division Kazan bacterium</name>
    <dbReference type="NCBI Taxonomy" id="2202143"/>
    <lineage>
        <taxon>Bacteria</taxon>
        <taxon>Bacteria division Kazan-3B-28</taxon>
    </lineage>
</organism>
<gene>
    <name evidence="9" type="ORF">DRH29_00200</name>
</gene>
<feature type="domain" description="SAICAR synthetase/ADE2 N-terminal" evidence="8">
    <location>
        <begin position="100"/>
        <end position="181"/>
    </location>
</feature>
<dbReference type="Gene3D" id="3.30.470.20">
    <property type="entry name" value="ATP-grasp fold, B domain"/>
    <property type="match status" value="1"/>
</dbReference>
<evidence type="ECO:0000256" key="1">
    <source>
        <dbReference type="ARBA" id="ARBA00004672"/>
    </source>
</evidence>
<dbReference type="InterPro" id="IPR018236">
    <property type="entry name" value="SAICAR_synthetase_CS"/>
</dbReference>
<evidence type="ECO:0000256" key="2">
    <source>
        <dbReference type="ARBA" id="ARBA00012217"/>
    </source>
</evidence>
<dbReference type="InterPro" id="IPR028923">
    <property type="entry name" value="SAICAR_synt/ADE2_N"/>
</dbReference>
<reference evidence="9 10" key="1">
    <citation type="submission" date="2018-06" db="EMBL/GenBank/DDBJ databases">
        <title>Extensive metabolic versatility and redundancy in microbially diverse, dynamic hydrothermal sediments.</title>
        <authorList>
            <person name="Dombrowski N."/>
            <person name="Teske A."/>
            <person name="Baker B.J."/>
        </authorList>
    </citation>
    <scope>NUCLEOTIDE SEQUENCE [LARGE SCALE GENOMIC DNA]</scope>
    <source>
        <strain evidence="9">B79_G16</strain>
    </source>
</reference>
<dbReference type="GO" id="GO:0006189">
    <property type="term" value="P:'de novo' IMP biosynthetic process"/>
    <property type="evidence" value="ECO:0007669"/>
    <property type="project" value="UniProtKB-UniPathway"/>
</dbReference>
<keyword evidence="6" id="KW-0067">ATP-binding</keyword>
<name>A0A420ZE27_UNCK3</name>
<comment type="caution">
    <text evidence="9">The sequence shown here is derived from an EMBL/GenBank/DDBJ whole genome shotgun (WGS) entry which is preliminary data.</text>
</comment>
<dbReference type="GO" id="GO:0004639">
    <property type="term" value="F:phosphoribosylaminoimidazolesuccinocarboxamide synthase activity"/>
    <property type="evidence" value="ECO:0007669"/>
    <property type="project" value="UniProtKB-EC"/>
</dbReference>
<evidence type="ECO:0000256" key="6">
    <source>
        <dbReference type="ARBA" id="ARBA00022840"/>
    </source>
</evidence>
<evidence type="ECO:0000313" key="10">
    <source>
        <dbReference type="Proteomes" id="UP000281261"/>
    </source>
</evidence>
<evidence type="ECO:0000256" key="5">
    <source>
        <dbReference type="ARBA" id="ARBA00022755"/>
    </source>
</evidence>
<evidence type="ECO:0000313" key="9">
    <source>
        <dbReference type="EMBL" id="RLC37940.1"/>
    </source>
</evidence>
<evidence type="ECO:0000256" key="4">
    <source>
        <dbReference type="ARBA" id="ARBA00022741"/>
    </source>
</evidence>
<comment type="pathway">
    <text evidence="1">Purine metabolism; IMP biosynthesis via de novo pathway; 5-amino-1-(5-phospho-D-ribosyl)imidazole-4-carboxamide from 5-amino-1-(5-phospho-D-ribosyl)imidazole-4-carboxylate: step 1/2.</text>
</comment>
<dbReference type="EMBL" id="QMNG01000001">
    <property type="protein sequence ID" value="RLC37940.1"/>
    <property type="molecule type" value="Genomic_DNA"/>
</dbReference>
<dbReference type="EC" id="6.3.2.6" evidence="2"/>
<protein>
    <recommendedName>
        <fullName evidence="2">phosphoribosylaminoimidazolesuccinocarboxamide synthase</fullName>
        <ecNumber evidence="2">6.3.2.6</ecNumber>
    </recommendedName>
</protein>
<sequence length="203" mass="23135">MIPLEIVARRYLVGSYLKRHLDVIEGTRCSHLLVEFFLKTIRGRLINEKGQALIGGLTPEQDDPLIANPFGSNWQLIHPKLPVWDENRELGNIAASAVIPNMMVFETVQNMDDIVRRVFLTLENAWGRLRLRLIDLKIEFGIAPDGRLVVADVIDPDSWRLHFPTKGGGWEDVSKQSFRNGDELDKVRIKYALVAKLARKLDV</sequence>
<keyword evidence="3" id="KW-0436">Ligase</keyword>
<dbReference type="Pfam" id="PF01259">
    <property type="entry name" value="SAICAR_synt"/>
    <property type="match status" value="1"/>
</dbReference>
<dbReference type="PANTHER" id="PTHR43599">
    <property type="entry name" value="MULTIFUNCTIONAL PROTEIN ADE2"/>
    <property type="match status" value="1"/>
</dbReference>
<dbReference type="UniPathway" id="UPA00074">
    <property type="reaction ID" value="UER00131"/>
</dbReference>
<dbReference type="InterPro" id="IPR050089">
    <property type="entry name" value="SAICAR_synthetase"/>
</dbReference>
<keyword evidence="5" id="KW-0658">Purine biosynthesis</keyword>
<dbReference type="Proteomes" id="UP000281261">
    <property type="component" value="Unassembled WGS sequence"/>
</dbReference>
<evidence type="ECO:0000259" key="8">
    <source>
        <dbReference type="Pfam" id="PF01259"/>
    </source>
</evidence>
<proteinExistence type="predicted"/>
<evidence type="ECO:0000256" key="3">
    <source>
        <dbReference type="ARBA" id="ARBA00022598"/>
    </source>
</evidence>
<dbReference type="AlphaFoldDB" id="A0A420ZE27"/>
<comment type="catalytic activity">
    <reaction evidence="7">
        <text>5-amino-1-(5-phospho-D-ribosyl)imidazole-4-carboxylate + L-aspartate + ATP = (2S)-2-[5-amino-1-(5-phospho-beta-D-ribosyl)imidazole-4-carboxamido]succinate + ADP + phosphate + 2 H(+)</text>
        <dbReference type="Rhea" id="RHEA:22628"/>
        <dbReference type="ChEBI" id="CHEBI:15378"/>
        <dbReference type="ChEBI" id="CHEBI:29991"/>
        <dbReference type="ChEBI" id="CHEBI:30616"/>
        <dbReference type="ChEBI" id="CHEBI:43474"/>
        <dbReference type="ChEBI" id="CHEBI:58443"/>
        <dbReference type="ChEBI" id="CHEBI:77657"/>
        <dbReference type="ChEBI" id="CHEBI:456216"/>
        <dbReference type="EC" id="6.3.2.6"/>
    </reaction>
</comment>
<dbReference type="PROSITE" id="PS01058">
    <property type="entry name" value="SAICAR_SYNTHETASE_2"/>
    <property type="match status" value="1"/>
</dbReference>
<evidence type="ECO:0000256" key="7">
    <source>
        <dbReference type="ARBA" id="ARBA00048475"/>
    </source>
</evidence>
<dbReference type="SUPFAM" id="SSF56104">
    <property type="entry name" value="SAICAR synthase-like"/>
    <property type="match status" value="1"/>
</dbReference>
<dbReference type="PANTHER" id="PTHR43599:SF3">
    <property type="entry name" value="SI:DKEY-6E2.2"/>
    <property type="match status" value="1"/>
</dbReference>
<keyword evidence="4" id="KW-0547">Nucleotide-binding</keyword>
<dbReference type="GO" id="GO:0005524">
    <property type="term" value="F:ATP binding"/>
    <property type="evidence" value="ECO:0007669"/>
    <property type="project" value="UniProtKB-KW"/>
</dbReference>